<dbReference type="AlphaFoldDB" id="A0A6J4IN71"/>
<dbReference type="EMBL" id="CADCTD010000093">
    <property type="protein sequence ID" value="CAA9255394.1"/>
    <property type="molecule type" value="Genomic_DNA"/>
</dbReference>
<feature type="compositionally biased region" description="Basic residues" evidence="1">
    <location>
        <begin position="74"/>
        <end position="84"/>
    </location>
</feature>
<feature type="non-terminal residue" evidence="2">
    <location>
        <position position="317"/>
    </location>
</feature>
<feature type="region of interest" description="Disordered" evidence="1">
    <location>
        <begin position="22"/>
        <end position="145"/>
    </location>
</feature>
<feature type="region of interest" description="Disordered" evidence="1">
    <location>
        <begin position="178"/>
        <end position="317"/>
    </location>
</feature>
<name>A0A6J4IN71_9PROT</name>
<proteinExistence type="predicted"/>
<feature type="compositionally biased region" description="Low complexity" evidence="1">
    <location>
        <begin position="46"/>
        <end position="66"/>
    </location>
</feature>
<reference evidence="2" key="1">
    <citation type="submission" date="2020-02" db="EMBL/GenBank/DDBJ databases">
        <authorList>
            <person name="Meier V. D."/>
        </authorList>
    </citation>
    <scope>NUCLEOTIDE SEQUENCE</scope>
    <source>
        <strain evidence="2">AVDCRST_MAG27</strain>
    </source>
</reference>
<feature type="compositionally biased region" description="Basic residues" evidence="1">
    <location>
        <begin position="103"/>
        <end position="140"/>
    </location>
</feature>
<feature type="compositionally biased region" description="Basic and acidic residues" evidence="1">
    <location>
        <begin position="252"/>
        <end position="263"/>
    </location>
</feature>
<protein>
    <submittedName>
        <fullName evidence="2">ABC transporter, permease protein 1 (Cluster 5, nickel/peptides/opines)</fullName>
    </submittedName>
</protein>
<feature type="compositionally biased region" description="Low complexity" evidence="1">
    <location>
        <begin position="279"/>
        <end position="292"/>
    </location>
</feature>
<feature type="compositionally biased region" description="Basic residues" evidence="1">
    <location>
        <begin position="196"/>
        <end position="209"/>
    </location>
</feature>
<evidence type="ECO:0000256" key="1">
    <source>
        <dbReference type="SAM" id="MobiDB-lite"/>
    </source>
</evidence>
<sequence length="317" mass="35699">DPLPGSPHPLRGPHRARRRLRLLHVGADRPRRPDQRHRAARRAGRCGRAGPPRLRPRQAAPRPVRPLAFEGRGRRPRPLARHRPPGLGRSPQRHRQHADARHLRLRPRLRPRLHPGRPRRHLPRLGDRPRRHRPRRRRRLGAPLLAGDGDGRHLLRAAQLAAGDGRRPRRLLRLGLGLGPHQTPGPADHHPLRHPDGHRHAHRARHRRRDHEPGIHHRAARQGADAARHLSPRRQECSTQCARGDGPAARLPDGRLHPGRDRLLLAGNGPVAEQRHLPARPAGAPGHDPGAGDVLRRPQPAGRLGPDRPRPPHQARL</sequence>
<accession>A0A6J4IN71</accession>
<gene>
    <name evidence="2" type="ORF">AVDCRST_MAG27-2793</name>
</gene>
<feature type="compositionally biased region" description="Basic and acidic residues" evidence="1">
    <location>
        <begin position="26"/>
        <end position="37"/>
    </location>
</feature>
<evidence type="ECO:0000313" key="2">
    <source>
        <dbReference type="EMBL" id="CAA9255394.1"/>
    </source>
</evidence>
<organism evidence="2">
    <name type="scientific">uncultured Craurococcus sp</name>
    <dbReference type="NCBI Taxonomy" id="1135998"/>
    <lineage>
        <taxon>Bacteria</taxon>
        <taxon>Pseudomonadati</taxon>
        <taxon>Pseudomonadota</taxon>
        <taxon>Alphaproteobacteria</taxon>
        <taxon>Acetobacterales</taxon>
        <taxon>Acetobacteraceae</taxon>
        <taxon>Craurococcus</taxon>
        <taxon>environmental samples</taxon>
    </lineage>
</organism>
<feature type="non-terminal residue" evidence="2">
    <location>
        <position position="1"/>
    </location>
</feature>